<accession>A0A8T0D0N5</accession>
<dbReference type="Gene3D" id="1.10.287.470">
    <property type="entry name" value="Helix hairpin bin"/>
    <property type="match status" value="1"/>
</dbReference>
<dbReference type="EMBL" id="JTDF01022041">
    <property type="protein sequence ID" value="KAF8561036.1"/>
    <property type="molecule type" value="Genomic_DNA"/>
</dbReference>
<evidence type="ECO:0000259" key="4">
    <source>
        <dbReference type="PROSITE" id="PS50106"/>
    </source>
</evidence>
<keyword evidence="2" id="KW-0472">Membrane</keyword>
<evidence type="ECO:0000256" key="1">
    <source>
        <dbReference type="ARBA" id="ARBA00004370"/>
    </source>
</evidence>
<evidence type="ECO:0000313" key="5">
    <source>
        <dbReference type="EMBL" id="KAF8561036.1"/>
    </source>
</evidence>
<gene>
    <name evidence="5" type="ORF">P879_02026</name>
</gene>
<dbReference type="InterPro" id="IPR015143">
    <property type="entry name" value="L27_1"/>
</dbReference>
<dbReference type="GO" id="GO:0030054">
    <property type="term" value="C:cell junction"/>
    <property type="evidence" value="ECO:0007669"/>
    <property type="project" value="TreeGrafter"/>
</dbReference>
<dbReference type="OrthoDB" id="78824at2759"/>
<dbReference type="GO" id="GO:0016323">
    <property type="term" value="C:basolateral plasma membrane"/>
    <property type="evidence" value="ECO:0007669"/>
    <property type="project" value="TreeGrafter"/>
</dbReference>
<sequence length="354" mass="38060">MPLRKKDAVRALEILNNLKGRITTDEYKSFRNAVDKLIVALENPLFSSLIDVQEYYETLLGCGLEHSVSCGHSSKSSNLTHPELPRNGSVVSPKQPSTLTTRSPDDQTATQPEWEYLEVVLKKDAASPGGFGFSIAGGVDFSVAEGDSGIYVTRITPNGCADVDGRLRVDDQILAVNGISLEHVTNMEAVQTMKRAGTSLQLIVRRYLGNATATSPAGQGTPAARSPDALSDFGDNGQTPIWIEVQLRKPSPNVSLGLSIAGGQDGEDDQLPTPGIFVTRITPGGLAHKDGRIMPGDQLMQVNGIDVSQMSHADAVQVLRSTGQVLNLVLTRYPQPMDSELAPSVESMDSRRPR</sequence>
<dbReference type="SUPFAM" id="SSF101288">
    <property type="entry name" value="L27 domain"/>
    <property type="match status" value="1"/>
</dbReference>
<reference evidence="5 6" key="1">
    <citation type="submission" date="2019-07" db="EMBL/GenBank/DDBJ databases">
        <title>Annotation for the trematode Paragonimus westermani.</title>
        <authorList>
            <person name="Choi Y.-J."/>
        </authorList>
    </citation>
    <scope>NUCLEOTIDE SEQUENCE [LARGE SCALE GENOMIC DNA]</scope>
    <source>
        <strain evidence="5">180907_Pwestermani</strain>
    </source>
</reference>
<dbReference type="GO" id="GO:0098609">
    <property type="term" value="P:cell-cell adhesion"/>
    <property type="evidence" value="ECO:0007669"/>
    <property type="project" value="TreeGrafter"/>
</dbReference>
<comment type="caution">
    <text evidence="5">The sequence shown here is derived from an EMBL/GenBank/DDBJ whole genome shotgun (WGS) entry which is preliminary data.</text>
</comment>
<dbReference type="PROSITE" id="PS50106">
    <property type="entry name" value="PDZ"/>
    <property type="match status" value="2"/>
</dbReference>
<dbReference type="InterPro" id="IPR050614">
    <property type="entry name" value="Synaptic_Scaffolding_LAP-MAGUK"/>
</dbReference>
<dbReference type="PANTHER" id="PTHR23119">
    <property type="entry name" value="DISCS LARGE"/>
    <property type="match status" value="1"/>
</dbReference>
<comment type="subcellular location">
    <subcellularLocation>
        <location evidence="1">Membrane</location>
    </subcellularLocation>
</comment>
<dbReference type="Proteomes" id="UP000699462">
    <property type="component" value="Unassembled WGS sequence"/>
</dbReference>
<dbReference type="SMART" id="SM00228">
    <property type="entry name" value="PDZ"/>
    <property type="match status" value="2"/>
</dbReference>
<keyword evidence="6" id="KW-1185">Reference proteome</keyword>
<organism evidence="5 6">
    <name type="scientific">Paragonimus westermani</name>
    <dbReference type="NCBI Taxonomy" id="34504"/>
    <lineage>
        <taxon>Eukaryota</taxon>
        <taxon>Metazoa</taxon>
        <taxon>Spiralia</taxon>
        <taxon>Lophotrochozoa</taxon>
        <taxon>Platyhelminthes</taxon>
        <taxon>Trematoda</taxon>
        <taxon>Digenea</taxon>
        <taxon>Plagiorchiida</taxon>
        <taxon>Troglotremata</taxon>
        <taxon>Troglotrematidae</taxon>
        <taxon>Paragonimus</taxon>
    </lineage>
</organism>
<dbReference type="GO" id="GO:0043113">
    <property type="term" value="P:receptor clustering"/>
    <property type="evidence" value="ECO:0007669"/>
    <property type="project" value="TreeGrafter"/>
</dbReference>
<dbReference type="InterPro" id="IPR001478">
    <property type="entry name" value="PDZ"/>
</dbReference>
<protein>
    <recommendedName>
        <fullName evidence="4">PDZ domain-containing protein</fullName>
    </recommendedName>
</protein>
<dbReference type="GO" id="GO:0019901">
    <property type="term" value="F:protein kinase binding"/>
    <property type="evidence" value="ECO:0007669"/>
    <property type="project" value="TreeGrafter"/>
</dbReference>
<evidence type="ECO:0000313" key="6">
    <source>
        <dbReference type="Proteomes" id="UP000699462"/>
    </source>
</evidence>
<dbReference type="PANTHER" id="PTHR23119:SF51">
    <property type="entry name" value="DISKS LARGE 1 TUMOR SUPPRESSOR PROTEIN"/>
    <property type="match status" value="1"/>
</dbReference>
<dbReference type="InterPro" id="IPR036034">
    <property type="entry name" value="PDZ_sf"/>
</dbReference>
<dbReference type="AlphaFoldDB" id="A0A8T0D0N5"/>
<evidence type="ECO:0000256" key="3">
    <source>
        <dbReference type="SAM" id="MobiDB-lite"/>
    </source>
</evidence>
<dbReference type="Pfam" id="PF09058">
    <property type="entry name" value="L27_1"/>
    <property type="match status" value="1"/>
</dbReference>
<name>A0A8T0D0N5_9TREM</name>
<dbReference type="InterPro" id="IPR036892">
    <property type="entry name" value="L27_dom_sf"/>
</dbReference>
<feature type="compositionally biased region" description="Polar residues" evidence="3">
    <location>
        <begin position="89"/>
        <end position="110"/>
    </location>
</feature>
<dbReference type="GO" id="GO:0045197">
    <property type="term" value="P:establishment or maintenance of epithelial cell apical/basal polarity"/>
    <property type="evidence" value="ECO:0007669"/>
    <property type="project" value="TreeGrafter"/>
</dbReference>
<dbReference type="Gene3D" id="2.30.42.10">
    <property type="match status" value="2"/>
</dbReference>
<feature type="region of interest" description="Disordered" evidence="3">
    <location>
        <begin position="74"/>
        <end position="110"/>
    </location>
</feature>
<dbReference type="Pfam" id="PF00595">
    <property type="entry name" value="PDZ"/>
    <property type="match status" value="2"/>
</dbReference>
<dbReference type="GO" id="GO:0097120">
    <property type="term" value="P:receptor localization to synapse"/>
    <property type="evidence" value="ECO:0007669"/>
    <property type="project" value="TreeGrafter"/>
</dbReference>
<proteinExistence type="predicted"/>
<feature type="domain" description="PDZ" evidence="4">
    <location>
        <begin position="118"/>
        <end position="208"/>
    </location>
</feature>
<evidence type="ECO:0000256" key="2">
    <source>
        <dbReference type="ARBA" id="ARBA00023136"/>
    </source>
</evidence>
<feature type="domain" description="PDZ" evidence="4">
    <location>
        <begin position="244"/>
        <end position="334"/>
    </location>
</feature>
<dbReference type="CDD" id="cd00136">
    <property type="entry name" value="PDZ_canonical"/>
    <property type="match status" value="2"/>
</dbReference>
<dbReference type="SUPFAM" id="SSF50156">
    <property type="entry name" value="PDZ domain-like"/>
    <property type="match status" value="2"/>
</dbReference>